<dbReference type="GO" id="GO:0005524">
    <property type="term" value="F:ATP binding"/>
    <property type="evidence" value="ECO:0007669"/>
    <property type="project" value="UniProtKB-KW"/>
</dbReference>
<keyword evidence="7" id="KW-1133">Transmembrane helix</keyword>
<evidence type="ECO:0000256" key="6">
    <source>
        <dbReference type="ARBA" id="ARBA00022840"/>
    </source>
</evidence>
<gene>
    <name evidence="9" type="ORF">MIN45_P0180</name>
</gene>
<dbReference type="InterPro" id="IPR050980">
    <property type="entry name" value="2C_sensor_his_kinase"/>
</dbReference>
<dbReference type="EMBL" id="AP024718">
    <property type="protein sequence ID" value="BCX87813.1"/>
    <property type="molecule type" value="Genomic_DNA"/>
</dbReference>
<dbReference type="PROSITE" id="PS50109">
    <property type="entry name" value="HIS_KIN"/>
    <property type="match status" value="1"/>
</dbReference>
<dbReference type="RefSeq" id="WP_286292767.1">
    <property type="nucleotide sequence ID" value="NZ_AP024718.1"/>
</dbReference>
<dbReference type="KEGG" id="meiy:MIN45_P0180"/>
<dbReference type="PANTHER" id="PTHR44936">
    <property type="entry name" value="SENSOR PROTEIN CREC"/>
    <property type="match status" value="1"/>
</dbReference>
<evidence type="ECO:0000259" key="8">
    <source>
        <dbReference type="PROSITE" id="PS50109"/>
    </source>
</evidence>
<keyword evidence="3 9" id="KW-0808">Transferase</keyword>
<evidence type="ECO:0000313" key="10">
    <source>
        <dbReference type="Proteomes" id="UP001321450"/>
    </source>
</evidence>
<dbReference type="EC" id="2.7.13.3" evidence="2"/>
<dbReference type="InterPro" id="IPR004358">
    <property type="entry name" value="Sig_transdc_His_kin-like_C"/>
</dbReference>
<evidence type="ECO:0000256" key="7">
    <source>
        <dbReference type="SAM" id="Phobius"/>
    </source>
</evidence>
<dbReference type="InterPro" id="IPR005467">
    <property type="entry name" value="His_kinase_dom"/>
</dbReference>
<feature type="transmembrane region" description="Helical" evidence="7">
    <location>
        <begin position="171"/>
        <end position="192"/>
    </location>
</feature>
<dbReference type="InterPro" id="IPR036890">
    <property type="entry name" value="HATPase_C_sf"/>
</dbReference>
<dbReference type="InterPro" id="IPR003594">
    <property type="entry name" value="HATPase_dom"/>
</dbReference>
<dbReference type="Gene3D" id="3.30.565.10">
    <property type="entry name" value="Histidine kinase-like ATPase, C-terminal domain"/>
    <property type="match status" value="1"/>
</dbReference>
<reference evidence="10" key="1">
    <citation type="journal article" date="2024" name="Int. J. Syst. Evol. Microbiol.">
        <title>Methylomarinovum tepidoasis sp. nov., a moderately thermophilic methanotroph of the family Methylothermaceae isolated from a deep-sea hydrothermal field.</title>
        <authorList>
            <person name="Hirayama H."/>
            <person name="Takaki Y."/>
            <person name="Abe M."/>
            <person name="Miyazaki M."/>
            <person name="Uematsu K."/>
            <person name="Matsui Y."/>
            <person name="Takai K."/>
        </authorList>
    </citation>
    <scope>NUCLEOTIDE SEQUENCE [LARGE SCALE GENOMIC DNA]</scope>
    <source>
        <strain evidence="10">IN45</strain>
    </source>
</reference>
<protein>
    <recommendedName>
        <fullName evidence="2">histidine kinase</fullName>
        <ecNumber evidence="2">2.7.13.3</ecNumber>
    </recommendedName>
</protein>
<keyword evidence="4" id="KW-0547">Nucleotide-binding</keyword>
<evidence type="ECO:0000256" key="3">
    <source>
        <dbReference type="ARBA" id="ARBA00022679"/>
    </source>
</evidence>
<dbReference type="Pfam" id="PF02518">
    <property type="entry name" value="HATPase_c"/>
    <property type="match status" value="1"/>
</dbReference>
<dbReference type="AlphaFoldDB" id="A0AAU9CNF9"/>
<dbReference type="SUPFAM" id="SSF55874">
    <property type="entry name" value="ATPase domain of HSP90 chaperone/DNA topoisomerase II/histidine kinase"/>
    <property type="match status" value="1"/>
</dbReference>
<keyword evidence="7" id="KW-0812">Transmembrane</keyword>
<evidence type="ECO:0000256" key="4">
    <source>
        <dbReference type="ARBA" id="ARBA00022741"/>
    </source>
</evidence>
<dbReference type="PRINTS" id="PR00344">
    <property type="entry name" value="BCTRLSENSOR"/>
</dbReference>
<organism evidence="9 10">
    <name type="scientific">Methylomarinovum tepidoasis</name>
    <dbReference type="NCBI Taxonomy" id="2840183"/>
    <lineage>
        <taxon>Bacteria</taxon>
        <taxon>Pseudomonadati</taxon>
        <taxon>Pseudomonadota</taxon>
        <taxon>Gammaproteobacteria</taxon>
        <taxon>Methylococcales</taxon>
        <taxon>Methylothermaceae</taxon>
        <taxon>Methylomarinovum</taxon>
    </lineage>
</organism>
<feature type="transmembrane region" description="Helical" evidence="7">
    <location>
        <begin position="126"/>
        <end position="143"/>
    </location>
</feature>
<evidence type="ECO:0000256" key="1">
    <source>
        <dbReference type="ARBA" id="ARBA00000085"/>
    </source>
</evidence>
<comment type="catalytic activity">
    <reaction evidence="1">
        <text>ATP + protein L-histidine = ADP + protein N-phospho-L-histidine.</text>
        <dbReference type="EC" id="2.7.13.3"/>
    </reaction>
</comment>
<accession>A0AAU9CNF9</accession>
<feature type="domain" description="Histidine kinase" evidence="8">
    <location>
        <begin position="227"/>
        <end position="434"/>
    </location>
</feature>
<evidence type="ECO:0000256" key="2">
    <source>
        <dbReference type="ARBA" id="ARBA00012438"/>
    </source>
</evidence>
<feature type="transmembrane region" description="Helical" evidence="7">
    <location>
        <begin position="21"/>
        <end position="43"/>
    </location>
</feature>
<dbReference type="SUPFAM" id="SSF47384">
    <property type="entry name" value="Homodimeric domain of signal transducing histidine kinase"/>
    <property type="match status" value="1"/>
</dbReference>
<evidence type="ECO:0000256" key="5">
    <source>
        <dbReference type="ARBA" id="ARBA00022777"/>
    </source>
</evidence>
<evidence type="ECO:0000313" key="9">
    <source>
        <dbReference type="EMBL" id="BCX87813.1"/>
    </source>
</evidence>
<dbReference type="Gene3D" id="1.10.287.130">
    <property type="match status" value="1"/>
</dbReference>
<dbReference type="PANTHER" id="PTHR44936:SF10">
    <property type="entry name" value="SENSOR PROTEIN RSTB"/>
    <property type="match status" value="1"/>
</dbReference>
<feature type="transmembrane region" description="Helical" evidence="7">
    <location>
        <begin position="49"/>
        <end position="68"/>
    </location>
</feature>
<dbReference type="SMART" id="SM00387">
    <property type="entry name" value="HATPase_c"/>
    <property type="match status" value="1"/>
</dbReference>
<keyword evidence="6" id="KW-0067">ATP-binding</keyword>
<dbReference type="InterPro" id="IPR036097">
    <property type="entry name" value="HisK_dim/P_sf"/>
</dbReference>
<dbReference type="GO" id="GO:0005886">
    <property type="term" value="C:plasma membrane"/>
    <property type="evidence" value="ECO:0007669"/>
    <property type="project" value="TreeGrafter"/>
</dbReference>
<keyword evidence="10" id="KW-1185">Reference proteome</keyword>
<dbReference type="GO" id="GO:0000155">
    <property type="term" value="F:phosphorelay sensor kinase activity"/>
    <property type="evidence" value="ECO:0007669"/>
    <property type="project" value="InterPro"/>
</dbReference>
<keyword evidence="7" id="KW-0472">Membrane</keyword>
<sequence>MFQLPLDSADAARRNLHSLFLLRNLLIVAELLIILVTLFGVGVPLETDSLMGIIAMTVALNCLTWFRLQHERPVTEWELFGHLCLDAMGITGLLYFAGGATNPMAWFLLLPLIITATVLPQQFTWLMMLLTCGCYTLLIFHFHPLPSLPVMEVRDTRLLPPEEIEGRRFELHAFGTWVGFVFSAGLVAYFVVEMANTLRERERRLAEIREQALRDEQVIALGTLAAGAAHEMGTPLGTMAILLQELLEDYDRPEDRSLRQRLLIFKDQIERCKNALAVMSASAGHARAEGGHREQVRRYLEYLVGQWRQQRPGARLKLQLEGGPEKAALLAEQTLTHALLNILNNAAEVSTEPVLLQARWNHAWLDLAIIDRGPGITPDLREVLGRRPVASKKRGLGVGLFLAYATVERLGGEILMEPMPDQGTCTRIRLPLLTPVEEDSHD</sequence>
<name>A0AAU9CNF9_9GAMM</name>
<dbReference type="Proteomes" id="UP001321450">
    <property type="component" value="Chromosome"/>
</dbReference>
<proteinExistence type="predicted"/>
<keyword evidence="5 9" id="KW-0418">Kinase</keyword>